<dbReference type="PROSITE" id="PS50011">
    <property type="entry name" value="PROTEIN_KINASE_DOM"/>
    <property type="match status" value="1"/>
</dbReference>
<evidence type="ECO:0000259" key="4">
    <source>
        <dbReference type="PROSITE" id="PS50011"/>
    </source>
</evidence>
<proteinExistence type="predicted"/>
<dbReference type="InterPro" id="IPR000719">
    <property type="entry name" value="Prot_kinase_dom"/>
</dbReference>
<keyword evidence="2" id="KW-0067">ATP-binding</keyword>
<dbReference type="Pfam" id="PF00069">
    <property type="entry name" value="Pkinase"/>
    <property type="match status" value="1"/>
</dbReference>
<gene>
    <name evidence="5" type="primary">GSK1</name>
    <name evidence="5" type="ORF">SNAT2548_LOCUS20530</name>
</gene>
<dbReference type="OrthoDB" id="459444at2759"/>
<reference evidence="5" key="1">
    <citation type="submission" date="2021-02" db="EMBL/GenBank/DDBJ databases">
        <authorList>
            <person name="Dougan E. K."/>
            <person name="Rhodes N."/>
            <person name="Thang M."/>
            <person name="Chan C."/>
        </authorList>
    </citation>
    <scope>NUCLEOTIDE SEQUENCE</scope>
</reference>
<dbReference type="SMART" id="SM00220">
    <property type="entry name" value="S_TKc"/>
    <property type="match status" value="1"/>
</dbReference>
<evidence type="ECO:0000313" key="6">
    <source>
        <dbReference type="Proteomes" id="UP000604046"/>
    </source>
</evidence>
<evidence type="ECO:0000313" key="5">
    <source>
        <dbReference type="EMBL" id="CAE7375840.1"/>
    </source>
</evidence>
<name>A0A812PTT3_9DINO</name>
<dbReference type="AlphaFoldDB" id="A0A812PTT3"/>
<dbReference type="GO" id="GO:0005524">
    <property type="term" value="F:ATP binding"/>
    <property type="evidence" value="ECO:0007669"/>
    <property type="project" value="UniProtKB-KW"/>
</dbReference>
<dbReference type="SUPFAM" id="SSF56112">
    <property type="entry name" value="Protein kinase-like (PK-like)"/>
    <property type="match status" value="1"/>
</dbReference>
<evidence type="ECO:0000256" key="1">
    <source>
        <dbReference type="ARBA" id="ARBA00022741"/>
    </source>
</evidence>
<dbReference type="Gene3D" id="1.10.510.10">
    <property type="entry name" value="Transferase(Phosphotransferase) domain 1"/>
    <property type="match status" value="1"/>
</dbReference>
<dbReference type="Proteomes" id="UP000604046">
    <property type="component" value="Unassembled WGS sequence"/>
</dbReference>
<dbReference type="SUPFAM" id="SSF47095">
    <property type="entry name" value="HMG-box"/>
    <property type="match status" value="1"/>
</dbReference>
<dbReference type="EMBL" id="CAJNDS010002213">
    <property type="protein sequence ID" value="CAE7375840.1"/>
    <property type="molecule type" value="Genomic_DNA"/>
</dbReference>
<dbReference type="InterPro" id="IPR036910">
    <property type="entry name" value="HMG_box_dom_sf"/>
</dbReference>
<sequence length="432" mass="48343">MLRRRVRGKQTVRGDEKPGKRPAAATPAKSRSVRRRPAVNSRPGSKTHVRKVVKSMVPKSRTSYAIFVEEQYPLVKAALFPDLGQGKCTQQGCRQVVAHIAKAWNQLGEDEASYYKEQAQLECRERQEAMQGIIGGNNAAQDQVCREGQEHVQVGPFEYISGAEVLTRGTCASVYLVRHSSLRSQARSVVYSSQQNYRYELQGLKLLRESLDLEADVHLDDLYVRVLHFSDTGPCPTIVQEMLEPLEASRFVKPEFKDVVVQMCRSLAHLHAHCILHLDVRPKSWLFNPMSKIAKLSNFHAAMRVESINEPTRLDYHPYAQAHRAPELHCPIAAVQVSWRTESWSLGTTVAEIASGVGVFSSVGEMLNFEARGPENVKSNRALQCLSPGVRMALLSLVAREAERLSVSQFVQQKDLLNHFEDVGSNHPGVAD</sequence>
<dbReference type="CDD" id="cd00084">
    <property type="entry name" value="HMG-box_SF"/>
    <property type="match status" value="1"/>
</dbReference>
<keyword evidence="6" id="KW-1185">Reference proteome</keyword>
<protein>
    <submittedName>
        <fullName evidence="5">GSK1 protein</fullName>
    </submittedName>
</protein>
<dbReference type="InterPro" id="IPR050117">
    <property type="entry name" value="MAPK"/>
</dbReference>
<dbReference type="InterPro" id="IPR011009">
    <property type="entry name" value="Kinase-like_dom_sf"/>
</dbReference>
<dbReference type="GO" id="GO:0004672">
    <property type="term" value="F:protein kinase activity"/>
    <property type="evidence" value="ECO:0007669"/>
    <property type="project" value="InterPro"/>
</dbReference>
<feature type="region of interest" description="Disordered" evidence="3">
    <location>
        <begin position="1"/>
        <end position="48"/>
    </location>
</feature>
<evidence type="ECO:0000256" key="3">
    <source>
        <dbReference type="SAM" id="MobiDB-lite"/>
    </source>
</evidence>
<feature type="domain" description="Protein kinase" evidence="4">
    <location>
        <begin position="160"/>
        <end position="430"/>
    </location>
</feature>
<accession>A0A812PTT3</accession>
<keyword evidence="1" id="KW-0547">Nucleotide-binding</keyword>
<dbReference type="PANTHER" id="PTHR24055">
    <property type="entry name" value="MITOGEN-ACTIVATED PROTEIN KINASE"/>
    <property type="match status" value="1"/>
</dbReference>
<evidence type="ECO:0000256" key="2">
    <source>
        <dbReference type="ARBA" id="ARBA00022840"/>
    </source>
</evidence>
<organism evidence="5 6">
    <name type="scientific">Symbiodinium natans</name>
    <dbReference type="NCBI Taxonomy" id="878477"/>
    <lineage>
        <taxon>Eukaryota</taxon>
        <taxon>Sar</taxon>
        <taxon>Alveolata</taxon>
        <taxon>Dinophyceae</taxon>
        <taxon>Suessiales</taxon>
        <taxon>Symbiodiniaceae</taxon>
        <taxon>Symbiodinium</taxon>
    </lineage>
</organism>
<feature type="compositionally biased region" description="Basic residues" evidence="3">
    <location>
        <begin position="1"/>
        <end position="10"/>
    </location>
</feature>
<dbReference type="Gene3D" id="1.10.30.10">
    <property type="entry name" value="High mobility group box domain"/>
    <property type="match status" value="1"/>
</dbReference>
<comment type="caution">
    <text evidence="5">The sequence shown here is derived from an EMBL/GenBank/DDBJ whole genome shotgun (WGS) entry which is preliminary data.</text>
</comment>